<name>Q1Z1M0_9GAMM</name>
<protein>
    <submittedName>
        <fullName evidence="1">S-adenosyl-methyltransferase</fullName>
        <ecNumber evidence="1">2.1.1.-</ecNumber>
    </submittedName>
</protein>
<proteinExistence type="predicted"/>
<organism evidence="1 2">
    <name type="scientific">Photobacterium profundum 3TCK</name>
    <dbReference type="NCBI Taxonomy" id="314280"/>
    <lineage>
        <taxon>Bacteria</taxon>
        <taxon>Pseudomonadati</taxon>
        <taxon>Pseudomonadota</taxon>
        <taxon>Gammaproteobacteria</taxon>
        <taxon>Vibrionales</taxon>
        <taxon>Vibrionaceae</taxon>
        <taxon>Photobacterium</taxon>
    </lineage>
</organism>
<evidence type="ECO:0000313" key="1">
    <source>
        <dbReference type="EMBL" id="EAS42485.1"/>
    </source>
</evidence>
<keyword evidence="1" id="KW-0808">Transferase</keyword>
<keyword evidence="1" id="KW-0489">Methyltransferase</keyword>
<evidence type="ECO:0000313" key="2">
    <source>
        <dbReference type="Proteomes" id="UP000003789"/>
    </source>
</evidence>
<dbReference type="AlphaFoldDB" id="Q1Z1M0"/>
<accession>Q1Z1M0</accession>
<dbReference type="GO" id="GO:0008168">
    <property type="term" value="F:methyltransferase activity"/>
    <property type="evidence" value="ECO:0007669"/>
    <property type="project" value="UniProtKB-KW"/>
</dbReference>
<comment type="caution">
    <text evidence="1">The sequence shown here is derived from an EMBL/GenBank/DDBJ whole genome shotgun (WGS) entry which is preliminary data.</text>
</comment>
<dbReference type="AntiFam" id="ANF00041">
    <property type="entry name" value="Antisense to RNaseP"/>
</dbReference>
<dbReference type="EMBL" id="AAPH01000020">
    <property type="protein sequence ID" value="EAS42485.1"/>
    <property type="molecule type" value="Genomic_DNA"/>
</dbReference>
<gene>
    <name evidence="1" type="primary">mraW</name>
    <name evidence="1" type="ORF">P3TCK_24305</name>
</gene>
<dbReference type="EC" id="2.1.1.-" evidence="1"/>
<dbReference type="Proteomes" id="UP000003789">
    <property type="component" value="Unassembled WGS sequence"/>
</dbReference>
<dbReference type="HOGENOM" id="CLU_3219940_0_0_6"/>
<dbReference type="GO" id="GO:0032259">
    <property type="term" value="P:methylation"/>
    <property type="evidence" value="ECO:0007669"/>
    <property type="project" value="UniProtKB-KW"/>
</dbReference>
<sequence length="44" mass="4575">MATIPLGLQSLTGSSNLPVPNAGRAIRDLFGLAPGGVYHATNYY</sequence>
<reference evidence="1 2" key="1">
    <citation type="submission" date="2006-03" db="EMBL/GenBank/DDBJ databases">
        <authorList>
            <person name="Bartlett D.H."/>
            <person name="Valle G."/>
            <person name="Lauro F.M."/>
            <person name="Vezzi A."/>
            <person name="Simonato F."/>
            <person name="Eloe E."/>
            <person name="Vitulo N."/>
            <person name="Stratton T.K."/>
            <person name="D'angelo M."/>
            <person name="Ferriera S."/>
            <person name="Johnson J."/>
            <person name="Kravitz S."/>
            <person name="Beeson K."/>
            <person name="Sutton G."/>
            <person name="Rogers Y."/>
            <person name="Friedman R."/>
            <person name="Frazier M."/>
            <person name="Venter J.C."/>
        </authorList>
    </citation>
    <scope>NUCLEOTIDE SEQUENCE [LARGE SCALE GENOMIC DNA]</scope>
    <source>
        <strain evidence="1 2">3TCK</strain>
    </source>
</reference>